<reference evidence="2 3" key="1">
    <citation type="submission" date="2016-08" db="EMBL/GenBank/DDBJ databases">
        <authorList>
            <person name="Acevedo E."/>
            <person name="Azhar M."/>
            <person name="Golebiewska U.P."/>
            <person name="Grzywna D."/>
            <person name="Guardiola R."/>
            <person name="Jackson O."/>
            <person name="John N."/>
            <person name="Kanavatsas C."/>
            <person name="Khan S."/>
            <person name="Leong J."/>
            <person name="Mansilla E."/>
            <person name="Muladjanov Y."/>
            <person name="Nouel J."/>
            <person name="Oh S."/>
            <person name="Oppedisano M."/>
            <person name="Sajid A."/>
            <person name="Samper M."/>
            <person name="Ugbeva O."/>
            <person name="Delesalle V.A."/>
            <person name="Garlena R.A."/>
            <person name="Russell D.A."/>
            <person name="Pope W.H."/>
            <person name="Jacobs-Sera D."/>
            <person name="Hendrix R.W."/>
            <person name="Hatfull G.F."/>
        </authorList>
    </citation>
    <scope>NUCLEOTIDE SEQUENCE [LARGE SCALE GENOMIC DNA]</scope>
</reference>
<dbReference type="GeneID" id="29066554"/>
<dbReference type="KEGG" id="vg:29066554"/>
<organism evidence="2 3">
    <name type="scientific">Mycobacterium phage Tonenili</name>
    <dbReference type="NCBI Taxonomy" id="1891703"/>
    <lineage>
        <taxon>Viruses</taxon>
        <taxon>Duplodnaviria</taxon>
        <taxon>Heunggongvirae</taxon>
        <taxon>Uroviricota</taxon>
        <taxon>Caudoviricetes</taxon>
        <taxon>Ceeclamvirinae</taxon>
        <taxon>Bixzunavirus</taxon>
        <taxon>Bixzunavirus tonenili</taxon>
    </lineage>
</organism>
<keyword evidence="1" id="KW-1133">Transmembrane helix</keyword>
<dbReference type="EMBL" id="KX752698">
    <property type="protein sequence ID" value="AON96903.1"/>
    <property type="molecule type" value="Genomic_DNA"/>
</dbReference>
<keyword evidence="3" id="KW-1185">Reference proteome</keyword>
<gene>
    <name evidence="2" type="ORF">SEA_TONENILI_156</name>
</gene>
<feature type="transmembrane region" description="Helical" evidence="1">
    <location>
        <begin position="20"/>
        <end position="42"/>
    </location>
</feature>
<name>A0A1C9EHD3_9CAUD</name>
<evidence type="ECO:0000256" key="1">
    <source>
        <dbReference type="SAM" id="Phobius"/>
    </source>
</evidence>
<protein>
    <submittedName>
        <fullName evidence="2">Uncharacterized protein</fullName>
    </submittedName>
</protein>
<keyword evidence="1" id="KW-0812">Transmembrane</keyword>
<dbReference type="Proteomes" id="UP000204231">
    <property type="component" value="Segment"/>
</dbReference>
<evidence type="ECO:0000313" key="3">
    <source>
        <dbReference type="Proteomes" id="UP000204231"/>
    </source>
</evidence>
<evidence type="ECO:0000313" key="2">
    <source>
        <dbReference type="EMBL" id="AON96903.1"/>
    </source>
</evidence>
<accession>A0A1C9EHD3</accession>
<keyword evidence="1" id="KW-0472">Membrane</keyword>
<sequence length="47" mass="4706">MDAMKRLFIPSPVVATYTALGIALAAFGIGVTALAIALLLLCGSGVN</sequence>
<dbReference type="RefSeq" id="YP_009288016.1">
    <property type="nucleotide sequence ID" value="NC_031080.1"/>
</dbReference>
<proteinExistence type="predicted"/>